<sequence length="105" mass="11911">MAACPLSDSKGKREIRALAPSRQRRSSFWTCGLDQRKDRTGSRKWRVELPPFSRPCNINNGGERFLGSSIMPRLSEACVRQPHFKLWPEGRDPGLTKVRLFGGLV</sequence>
<accession>A0AAE1DWN9</accession>
<evidence type="ECO:0000313" key="2">
    <source>
        <dbReference type="Proteomes" id="UP001283361"/>
    </source>
</evidence>
<comment type="caution">
    <text evidence="1">The sequence shown here is derived from an EMBL/GenBank/DDBJ whole genome shotgun (WGS) entry which is preliminary data.</text>
</comment>
<dbReference type="AlphaFoldDB" id="A0AAE1DWN9"/>
<proteinExistence type="predicted"/>
<reference evidence="1" key="1">
    <citation type="journal article" date="2023" name="G3 (Bethesda)">
        <title>A reference genome for the long-term kleptoplast-retaining sea slug Elysia crispata morphotype clarki.</title>
        <authorList>
            <person name="Eastman K.E."/>
            <person name="Pendleton A.L."/>
            <person name="Shaikh M.A."/>
            <person name="Suttiyut T."/>
            <person name="Ogas R."/>
            <person name="Tomko P."/>
            <person name="Gavelis G."/>
            <person name="Widhalm J.R."/>
            <person name="Wisecaver J.H."/>
        </authorList>
    </citation>
    <scope>NUCLEOTIDE SEQUENCE</scope>
    <source>
        <strain evidence="1">ECLA1</strain>
    </source>
</reference>
<organism evidence="1 2">
    <name type="scientific">Elysia crispata</name>
    <name type="common">lettuce slug</name>
    <dbReference type="NCBI Taxonomy" id="231223"/>
    <lineage>
        <taxon>Eukaryota</taxon>
        <taxon>Metazoa</taxon>
        <taxon>Spiralia</taxon>
        <taxon>Lophotrochozoa</taxon>
        <taxon>Mollusca</taxon>
        <taxon>Gastropoda</taxon>
        <taxon>Heterobranchia</taxon>
        <taxon>Euthyneura</taxon>
        <taxon>Panpulmonata</taxon>
        <taxon>Sacoglossa</taxon>
        <taxon>Placobranchoidea</taxon>
        <taxon>Plakobranchidae</taxon>
        <taxon>Elysia</taxon>
    </lineage>
</organism>
<keyword evidence="2" id="KW-1185">Reference proteome</keyword>
<dbReference type="Proteomes" id="UP001283361">
    <property type="component" value="Unassembled WGS sequence"/>
</dbReference>
<name>A0AAE1DWN9_9GAST</name>
<gene>
    <name evidence="1" type="ORF">RRG08_050840</name>
</gene>
<evidence type="ECO:0000313" key="1">
    <source>
        <dbReference type="EMBL" id="KAK3785821.1"/>
    </source>
</evidence>
<protein>
    <submittedName>
        <fullName evidence="1">Uncharacterized protein</fullName>
    </submittedName>
</protein>
<dbReference type="EMBL" id="JAWDGP010002060">
    <property type="protein sequence ID" value="KAK3785821.1"/>
    <property type="molecule type" value="Genomic_DNA"/>
</dbReference>